<proteinExistence type="predicted"/>
<sequence length="33" mass="3932">MMWWKCGHTFCGHIGGIYGFISHPVTKLHREWD</sequence>
<protein>
    <submittedName>
        <fullName evidence="1">Uncharacterized protein</fullName>
    </submittedName>
</protein>
<dbReference type="AlphaFoldDB" id="A0A382F642"/>
<accession>A0A382F642</accession>
<dbReference type="EMBL" id="UINC01047863">
    <property type="protein sequence ID" value="SVB57673.1"/>
    <property type="molecule type" value="Genomic_DNA"/>
</dbReference>
<name>A0A382F642_9ZZZZ</name>
<gene>
    <name evidence="1" type="ORF">METZ01_LOCUS210527</name>
</gene>
<evidence type="ECO:0000313" key="1">
    <source>
        <dbReference type="EMBL" id="SVB57673.1"/>
    </source>
</evidence>
<feature type="non-terminal residue" evidence="1">
    <location>
        <position position="33"/>
    </location>
</feature>
<reference evidence="1" key="1">
    <citation type="submission" date="2018-05" db="EMBL/GenBank/DDBJ databases">
        <authorList>
            <person name="Lanie J.A."/>
            <person name="Ng W.-L."/>
            <person name="Kazmierczak K.M."/>
            <person name="Andrzejewski T.M."/>
            <person name="Davidsen T.M."/>
            <person name="Wayne K.J."/>
            <person name="Tettelin H."/>
            <person name="Glass J.I."/>
            <person name="Rusch D."/>
            <person name="Podicherti R."/>
            <person name="Tsui H.-C.T."/>
            <person name="Winkler M.E."/>
        </authorList>
    </citation>
    <scope>NUCLEOTIDE SEQUENCE</scope>
</reference>
<organism evidence="1">
    <name type="scientific">marine metagenome</name>
    <dbReference type="NCBI Taxonomy" id="408172"/>
    <lineage>
        <taxon>unclassified sequences</taxon>
        <taxon>metagenomes</taxon>
        <taxon>ecological metagenomes</taxon>
    </lineage>
</organism>